<evidence type="ECO:0000256" key="2">
    <source>
        <dbReference type="ARBA" id="ARBA00005908"/>
    </source>
</evidence>
<keyword evidence="7" id="KW-0378">Hydrolase</keyword>
<comment type="subcellular location">
    <subcellularLocation>
        <location evidence="1">Cytoplasm</location>
    </subcellularLocation>
</comment>
<dbReference type="GO" id="GO:0005737">
    <property type="term" value="C:cytoplasm"/>
    <property type="evidence" value="ECO:0007669"/>
    <property type="project" value="UniProtKB-SubCell"/>
</dbReference>
<evidence type="ECO:0000256" key="6">
    <source>
        <dbReference type="ARBA" id="ARBA00022779"/>
    </source>
</evidence>
<sequence length="126" mass="14261">DESWHRFRNKEMNADEFRLLVKEIEEYLPTVKVHADQVYSNLSEMMLAQGFQDITGQVIRQVINLVEEVEDNLVQLVKVAGKPQASTPKKVIDPIKAEGPQINAENNPNVVNNQDDVDDLLSSLGF</sequence>
<evidence type="ECO:0000256" key="5">
    <source>
        <dbReference type="ARBA" id="ARBA00022500"/>
    </source>
</evidence>
<dbReference type="GO" id="GO:0050920">
    <property type="term" value="P:regulation of chemotaxis"/>
    <property type="evidence" value="ECO:0007669"/>
    <property type="project" value="InterPro"/>
</dbReference>
<keyword evidence="6" id="KW-0283">Flagellar rotation</keyword>
<protein>
    <recommendedName>
        <fullName evidence="3">Protein phosphatase CheZ</fullName>
    </recommendedName>
    <alternativeName>
        <fullName evidence="9">Chemotaxis protein CheZ</fullName>
    </alternativeName>
</protein>
<dbReference type="GO" id="GO:0006935">
    <property type="term" value="P:chemotaxis"/>
    <property type="evidence" value="ECO:0007669"/>
    <property type="project" value="UniProtKB-KW"/>
</dbReference>
<dbReference type="Gene3D" id="1.10.287.500">
    <property type="entry name" value="Helix hairpin bin"/>
    <property type="match status" value="1"/>
</dbReference>
<dbReference type="EMBL" id="LAZR01070009">
    <property type="protein sequence ID" value="KKK46424.1"/>
    <property type="molecule type" value="Genomic_DNA"/>
</dbReference>
<dbReference type="InterPro" id="IPR050992">
    <property type="entry name" value="CheZ_family_phosphatases"/>
</dbReference>
<keyword evidence="5" id="KW-0145">Chemotaxis</keyword>
<reference evidence="10" key="1">
    <citation type="journal article" date="2015" name="Nature">
        <title>Complex archaea that bridge the gap between prokaryotes and eukaryotes.</title>
        <authorList>
            <person name="Spang A."/>
            <person name="Saw J.H."/>
            <person name="Jorgensen S.L."/>
            <person name="Zaremba-Niedzwiedzka K."/>
            <person name="Martijn J."/>
            <person name="Lind A.E."/>
            <person name="van Eijk R."/>
            <person name="Schleper C."/>
            <person name="Guy L."/>
            <person name="Ettema T.J."/>
        </authorList>
    </citation>
    <scope>NUCLEOTIDE SEQUENCE</scope>
</reference>
<dbReference type="GO" id="GO:0004721">
    <property type="term" value="F:phosphoprotein phosphatase activity"/>
    <property type="evidence" value="ECO:0007669"/>
    <property type="project" value="UniProtKB-KW"/>
</dbReference>
<name>A0A0F8XWS3_9ZZZZ</name>
<evidence type="ECO:0000256" key="7">
    <source>
        <dbReference type="ARBA" id="ARBA00022801"/>
    </source>
</evidence>
<comment type="similarity">
    <text evidence="2">Belongs to the CheZ family.</text>
</comment>
<dbReference type="Pfam" id="PF04344">
    <property type="entry name" value="CheZ"/>
    <property type="match status" value="1"/>
</dbReference>
<dbReference type="InterPro" id="IPR007439">
    <property type="entry name" value="Chemotax_Pase_CheZ"/>
</dbReference>
<evidence type="ECO:0000256" key="8">
    <source>
        <dbReference type="ARBA" id="ARBA00022912"/>
    </source>
</evidence>
<dbReference type="SUPFAM" id="SSF75708">
    <property type="entry name" value="Chemotaxis phosphatase CheZ"/>
    <property type="match status" value="1"/>
</dbReference>
<keyword evidence="8" id="KW-0904">Protein phosphatase</keyword>
<feature type="non-terminal residue" evidence="10">
    <location>
        <position position="1"/>
    </location>
</feature>
<evidence type="ECO:0000256" key="1">
    <source>
        <dbReference type="ARBA" id="ARBA00004496"/>
    </source>
</evidence>
<gene>
    <name evidence="10" type="ORF">LCGC14_3163930</name>
</gene>
<keyword evidence="4" id="KW-0963">Cytoplasm</keyword>
<evidence type="ECO:0000256" key="4">
    <source>
        <dbReference type="ARBA" id="ARBA00022490"/>
    </source>
</evidence>
<dbReference type="GO" id="GO:0097588">
    <property type="term" value="P:archaeal or bacterial-type flagellum-dependent cell motility"/>
    <property type="evidence" value="ECO:0007669"/>
    <property type="project" value="UniProtKB-KW"/>
</dbReference>
<evidence type="ECO:0000256" key="3">
    <source>
        <dbReference type="ARBA" id="ARBA00018484"/>
    </source>
</evidence>
<dbReference type="AlphaFoldDB" id="A0A0F8XWS3"/>
<comment type="caution">
    <text evidence="10">The sequence shown here is derived from an EMBL/GenBank/DDBJ whole genome shotgun (WGS) entry which is preliminary data.</text>
</comment>
<accession>A0A0F8XWS3</accession>
<dbReference type="PANTHER" id="PTHR43693">
    <property type="entry name" value="PROTEIN PHOSPHATASE CHEZ"/>
    <property type="match status" value="1"/>
</dbReference>
<proteinExistence type="inferred from homology"/>
<evidence type="ECO:0000256" key="9">
    <source>
        <dbReference type="ARBA" id="ARBA00029599"/>
    </source>
</evidence>
<dbReference type="GO" id="GO:0009288">
    <property type="term" value="C:bacterial-type flagellum"/>
    <property type="evidence" value="ECO:0007669"/>
    <property type="project" value="InterPro"/>
</dbReference>
<organism evidence="10">
    <name type="scientific">marine sediment metagenome</name>
    <dbReference type="NCBI Taxonomy" id="412755"/>
    <lineage>
        <taxon>unclassified sequences</taxon>
        <taxon>metagenomes</taxon>
        <taxon>ecological metagenomes</taxon>
    </lineage>
</organism>
<dbReference type="PANTHER" id="PTHR43693:SF1">
    <property type="entry name" value="PROTEIN PHOSPHATASE CHEZ"/>
    <property type="match status" value="1"/>
</dbReference>
<evidence type="ECO:0000313" key="10">
    <source>
        <dbReference type="EMBL" id="KKK46424.1"/>
    </source>
</evidence>